<evidence type="ECO:0000259" key="3">
    <source>
        <dbReference type="SMART" id="SM00014"/>
    </source>
</evidence>
<name>A0A5B8LJH9_9SPHN</name>
<dbReference type="OrthoDB" id="9805301at2"/>
<dbReference type="EC" id="3.1.3.2" evidence="1"/>
<dbReference type="CDD" id="cd03397">
    <property type="entry name" value="PAP2_acid_phosphatase"/>
    <property type="match status" value="1"/>
</dbReference>
<evidence type="ECO:0000313" key="4">
    <source>
        <dbReference type="EMBL" id="QDZ07915.1"/>
    </source>
</evidence>
<keyword evidence="5" id="KW-1185">Reference proteome</keyword>
<dbReference type="InterPro" id="IPR000326">
    <property type="entry name" value="PAP2/HPO"/>
</dbReference>
<dbReference type="Gene3D" id="1.20.144.10">
    <property type="entry name" value="Phosphatidic acid phosphatase type 2/haloperoxidase"/>
    <property type="match status" value="1"/>
</dbReference>
<dbReference type="PIRSF" id="PIRSF000897">
    <property type="entry name" value="Acid_Ptase_ClsA"/>
    <property type="match status" value="1"/>
</dbReference>
<evidence type="ECO:0000313" key="5">
    <source>
        <dbReference type="Proteomes" id="UP000315673"/>
    </source>
</evidence>
<keyword evidence="2" id="KW-0732">Signal</keyword>
<feature type="chain" id="PRO_5022913785" description="Acid phosphatase" evidence="2">
    <location>
        <begin position="22"/>
        <end position="235"/>
    </location>
</feature>
<gene>
    <name evidence="4" type="ORF">FPZ24_10810</name>
</gene>
<dbReference type="KEGG" id="spai:FPZ24_10810"/>
<accession>A0A5B8LJH9</accession>
<dbReference type="RefSeq" id="WP_146571879.1">
    <property type="nucleotide sequence ID" value="NZ_CP042306.1"/>
</dbReference>
<dbReference type="GO" id="GO:0003993">
    <property type="term" value="F:acid phosphatase activity"/>
    <property type="evidence" value="ECO:0007669"/>
    <property type="project" value="UniProtKB-EC"/>
</dbReference>
<dbReference type="InterPro" id="IPR036938">
    <property type="entry name" value="PAP2/HPO_sf"/>
</dbReference>
<dbReference type="EMBL" id="CP042306">
    <property type="protein sequence ID" value="QDZ07915.1"/>
    <property type="molecule type" value="Genomic_DNA"/>
</dbReference>
<dbReference type="GO" id="GO:0030288">
    <property type="term" value="C:outer membrane-bounded periplasmic space"/>
    <property type="evidence" value="ECO:0007669"/>
    <property type="project" value="InterPro"/>
</dbReference>
<dbReference type="SUPFAM" id="SSF48317">
    <property type="entry name" value="Acid phosphatase/Vanadium-dependent haloperoxidase"/>
    <property type="match status" value="1"/>
</dbReference>
<dbReference type="AlphaFoldDB" id="A0A5B8LJH9"/>
<feature type="signal peptide" evidence="2">
    <location>
        <begin position="1"/>
        <end position="21"/>
    </location>
</feature>
<protein>
    <recommendedName>
        <fullName evidence="1">Acid phosphatase</fullName>
        <ecNumber evidence="1">3.1.3.2</ecNumber>
    </recommendedName>
</protein>
<comment type="catalytic activity">
    <reaction evidence="1">
        <text>a phosphate monoester + H2O = an alcohol + phosphate</text>
        <dbReference type="Rhea" id="RHEA:15017"/>
        <dbReference type="ChEBI" id="CHEBI:15377"/>
        <dbReference type="ChEBI" id="CHEBI:30879"/>
        <dbReference type="ChEBI" id="CHEBI:43474"/>
        <dbReference type="ChEBI" id="CHEBI:67140"/>
        <dbReference type="EC" id="3.1.3.2"/>
    </reaction>
</comment>
<evidence type="ECO:0000256" key="2">
    <source>
        <dbReference type="SAM" id="SignalP"/>
    </source>
</evidence>
<dbReference type="Proteomes" id="UP000315673">
    <property type="component" value="Chromosome"/>
</dbReference>
<keyword evidence="1" id="KW-0378">Hydrolase</keyword>
<reference evidence="4 5" key="1">
    <citation type="submission" date="2019-07" db="EMBL/GenBank/DDBJ databases">
        <title>Full genome sequence of Sphingomonas sp. 4R-6-7(HKS19).</title>
        <authorList>
            <person name="Im W.-T."/>
        </authorList>
    </citation>
    <scope>NUCLEOTIDE SEQUENCE [LARGE SCALE GENOMIC DNA]</scope>
    <source>
        <strain evidence="4 5">HKS19</strain>
    </source>
</reference>
<dbReference type="InterPro" id="IPR001011">
    <property type="entry name" value="Acid_Pase_classA_bac"/>
</dbReference>
<organism evidence="4 5">
    <name type="scientific">Sphingomonas panacisoli</name>
    <dbReference type="NCBI Taxonomy" id="1813879"/>
    <lineage>
        <taxon>Bacteria</taxon>
        <taxon>Pseudomonadati</taxon>
        <taxon>Pseudomonadota</taxon>
        <taxon>Alphaproteobacteria</taxon>
        <taxon>Sphingomonadales</taxon>
        <taxon>Sphingomonadaceae</taxon>
        <taxon>Sphingomonas</taxon>
    </lineage>
</organism>
<feature type="domain" description="Phosphatidic acid phosphatase type 2/haloperoxidase" evidence="3">
    <location>
        <begin position="102"/>
        <end position="211"/>
    </location>
</feature>
<sequence length="235" mass="25277">MQTRKLIAAAFLLSASAGVLAKDKAPSLLSSADLDPQTVLPAPPAKGSLQGVNELRELHNVQRQRTPAAVKSAKWDSDAKSAMIFAEVLGPAFDLDKLPATKRLFDLVRATEKDVADRGKDEFKRPRPWIVDPTVKSCSRSDEPLSSYPSGHTTMAYSMAGVLARLVPAKASAIMARAARYGESRIVCEQHFRSDVTAGEALGLLVAERLMTKPEFVAAFDAAKAELRSVSLSGD</sequence>
<evidence type="ECO:0000256" key="1">
    <source>
        <dbReference type="PIRNR" id="PIRNR000897"/>
    </source>
</evidence>
<dbReference type="Pfam" id="PF01569">
    <property type="entry name" value="PAP2"/>
    <property type="match status" value="1"/>
</dbReference>
<dbReference type="SMART" id="SM00014">
    <property type="entry name" value="acidPPc"/>
    <property type="match status" value="1"/>
</dbReference>
<proteinExistence type="inferred from homology"/>
<comment type="similarity">
    <text evidence="1">Belongs to the class A bacterial acid phosphatase family.</text>
</comment>
<dbReference type="PRINTS" id="PR00483">
    <property type="entry name" value="BACPHPHTASE"/>
</dbReference>